<gene>
    <name evidence="5" type="ORF">ALC60_13729</name>
</gene>
<feature type="compositionally biased region" description="Polar residues" evidence="4">
    <location>
        <begin position="237"/>
        <end position="253"/>
    </location>
</feature>
<accession>A0A151WHE3</accession>
<feature type="compositionally biased region" description="Basic and acidic residues" evidence="4">
    <location>
        <begin position="259"/>
        <end position="274"/>
    </location>
</feature>
<dbReference type="GO" id="GO:0007095">
    <property type="term" value="P:mitotic G2 DNA damage checkpoint signaling"/>
    <property type="evidence" value="ECO:0007669"/>
    <property type="project" value="TreeGrafter"/>
</dbReference>
<keyword evidence="6" id="KW-1185">Reference proteome</keyword>
<name>A0A151WHE3_9HYME</name>
<proteinExistence type="predicted"/>
<dbReference type="PANTHER" id="PTHR14396:SF10">
    <property type="entry name" value="CLASPIN"/>
    <property type="match status" value="1"/>
</dbReference>
<feature type="compositionally biased region" description="Polar residues" evidence="4">
    <location>
        <begin position="938"/>
        <end position="948"/>
    </location>
</feature>
<evidence type="ECO:0000313" key="6">
    <source>
        <dbReference type="Proteomes" id="UP000075809"/>
    </source>
</evidence>
<reference evidence="5 6" key="1">
    <citation type="submission" date="2015-09" db="EMBL/GenBank/DDBJ databases">
        <title>Trachymyrmex zeteki WGS genome.</title>
        <authorList>
            <person name="Nygaard S."/>
            <person name="Hu H."/>
            <person name="Boomsma J."/>
            <person name="Zhang G."/>
        </authorList>
    </citation>
    <scope>NUCLEOTIDE SEQUENCE [LARGE SCALE GENOMIC DNA]</scope>
    <source>
        <strain evidence="5">Tzet28-1</strain>
        <tissue evidence="5">Whole body</tissue>
    </source>
</reference>
<feature type="region of interest" description="Disordered" evidence="4">
    <location>
        <begin position="218"/>
        <end position="309"/>
    </location>
</feature>
<feature type="region of interest" description="Disordered" evidence="4">
    <location>
        <begin position="909"/>
        <end position="953"/>
    </location>
</feature>
<dbReference type="Proteomes" id="UP000075809">
    <property type="component" value="Unassembled WGS sequence"/>
</dbReference>
<protein>
    <submittedName>
        <fullName evidence="5">Claspin like protein</fullName>
    </submittedName>
</protein>
<sequence>MACIGSLSTVTDLEDVLSKKDINEKVNIESDIFRDVGKLNNEKITHSQKEEKSVEENLRNICDVTSLNEESCSNQEKLQNNETSGTLVNIRLSDEINLNKSTKEIELKVNKKYCDIDNGINTVRKIYSNPMGNDFVGQTSLCETLIKNADVDNEYYSGSTETDLQIAEHKNNSKSRSVRIIIDSESEEDTQTSESYNFPQRVRHTTCTTAKSYQALIDSESEEEKQNEETESEKNTLASESNNLPQTVLTGENQILVDSESKEEKQNQKTKSDTHIVFNETSGFNENKDAKEKPLKKRGGSIRASKDEAMRQIHSESQRLLRETEISLPYHRPKQRTLQEFLNRKRISAAFPKAPSTAAKLKMSSAIVSQVLAEKEKEAELFYKSSDSEDDVQSMPLVSKNIKKCSIRNEREMSSICIEHTRIQNPKRFETSNQHSQAIRKEIVQKNHLDVNACEVLLQNEFCEVAHRVVELASSVDDNCNANNGSDTLLSQITNEYNQNLPKISLSKKLVDIHFENDGCEIYLDEQEVTEKETAKTIISLNKEKCINDDKKLKITVTENQISKVHQGDSDVINRRDKNLVTEATKIGTASNSINSKGVTETFQNDNDTTDKIMCSNSDECTTQDINNEKKNQYSKINDVSSSSLIINDTQSKIQYNSSADECEKIDGHLQSLLLSKSADETFANRKKLSALVSNSKIALRGSPGMIIDLTDDAKSNVKGVNILLNRFFCKHVNSKKQNDNKSEITAVHLQNTQNNLPIKEVLPYKTPVNIDDSELNKPGAKLMRLKEDLKLQMILKRNKVWKLKEIKQQTQEEEWNREEKDDYNLDEQEQAELDFELSDSEESELEENDVCIKDKKKSKCLFADDEAEVTDNEDSSTEETCDESKDYIEYSKQSINFKYRKEYMDNDVSELETDQEEENDDDEDKYEEEGKEENEKSLNANMENGNESDFKDVDNVNTCESFNITKNDRKTRKLIEEFQNDSNDTNPSYLQNESSQLNMPTDVDASKTHCDDIDWISENESNMPVCQQEITTRSQICKTPLTKTSMLDLVSPITQLSVLNTTLENEKDSSQKRECLVDKYEFFSMKSTQNDELSEHICDVKNKSISKKKLFDDIGETVDDEYLMRLCSGKFESPQRTDTNLFSQSNITELQLRDSKCSRNSNAKLVAVKLKNSKDKILQNIKLTLDEDSNNSVNHAKKINIVSAMDLELKLKVTSSDDEDEDTFLKPKKRLVKVLNLSDSEEENSQFFDKEDDINSEEKQYVDYDSEENEMIIVPEKDIKKVAAGFVEEEAELSESDWDSADEDEKNLDKLEFEEADDEHIDEHEVKDQLEKIHIKQILDEDKREVRLLKELLFEDGDLHTDGMGRERKFKWKNIDKLGNNIEMSQISDENEGWVDMQEDEEEAKWSKLKNERDRFLEERMKCSNNEIEDELCHSKIFKLGLEAVKKIKGNESQTRDTSLDKVNSFENIEPIMPRNITDLLNGPSIGKKSQTIYNVIKKRSLLTRGEESLARIASLAKQGDSVSHAVNIRNFIFPRIDQDTNNTLKKETEITADLDLQIKTGKRKMNSNTSSILKKRRK</sequence>
<feature type="compositionally biased region" description="Acidic residues" evidence="4">
    <location>
        <begin position="909"/>
        <end position="933"/>
    </location>
</feature>
<dbReference type="InterPro" id="IPR024146">
    <property type="entry name" value="Claspin"/>
</dbReference>
<evidence type="ECO:0000256" key="1">
    <source>
        <dbReference type="ARBA" id="ARBA00004123"/>
    </source>
</evidence>
<dbReference type="GO" id="GO:0005634">
    <property type="term" value="C:nucleus"/>
    <property type="evidence" value="ECO:0007669"/>
    <property type="project" value="UniProtKB-SubCell"/>
</dbReference>
<evidence type="ECO:0000256" key="4">
    <source>
        <dbReference type="SAM" id="MobiDB-lite"/>
    </source>
</evidence>
<evidence type="ECO:0000256" key="2">
    <source>
        <dbReference type="ARBA" id="ARBA00022553"/>
    </source>
</evidence>
<keyword evidence="3" id="KW-0539">Nucleus</keyword>
<keyword evidence="2" id="KW-0597">Phosphoprotein</keyword>
<evidence type="ECO:0000313" key="5">
    <source>
        <dbReference type="EMBL" id="KYQ47244.1"/>
    </source>
</evidence>
<dbReference type="STRING" id="64791.A0A151WHE3"/>
<organism evidence="5 6">
    <name type="scientific">Mycetomoellerius zeteki</name>
    <dbReference type="NCBI Taxonomy" id="64791"/>
    <lineage>
        <taxon>Eukaryota</taxon>
        <taxon>Metazoa</taxon>
        <taxon>Ecdysozoa</taxon>
        <taxon>Arthropoda</taxon>
        <taxon>Hexapoda</taxon>
        <taxon>Insecta</taxon>
        <taxon>Pterygota</taxon>
        <taxon>Neoptera</taxon>
        <taxon>Endopterygota</taxon>
        <taxon>Hymenoptera</taxon>
        <taxon>Apocrita</taxon>
        <taxon>Aculeata</taxon>
        <taxon>Formicoidea</taxon>
        <taxon>Formicidae</taxon>
        <taxon>Myrmicinae</taxon>
        <taxon>Mycetomoellerius</taxon>
    </lineage>
</organism>
<dbReference type="PANTHER" id="PTHR14396">
    <property type="entry name" value="CLASPIN"/>
    <property type="match status" value="1"/>
</dbReference>
<evidence type="ECO:0000256" key="3">
    <source>
        <dbReference type="ARBA" id="ARBA00023242"/>
    </source>
</evidence>
<dbReference type="GO" id="GO:0033314">
    <property type="term" value="P:mitotic DNA replication checkpoint signaling"/>
    <property type="evidence" value="ECO:0007669"/>
    <property type="project" value="TreeGrafter"/>
</dbReference>
<feature type="compositionally biased region" description="Acidic residues" evidence="4">
    <location>
        <begin position="219"/>
        <end position="231"/>
    </location>
</feature>
<comment type="subcellular location">
    <subcellularLocation>
        <location evidence="1">Nucleus</location>
    </subcellularLocation>
</comment>
<dbReference type="GO" id="GO:0010997">
    <property type="term" value="F:anaphase-promoting complex binding"/>
    <property type="evidence" value="ECO:0007669"/>
    <property type="project" value="TreeGrafter"/>
</dbReference>
<dbReference type="EMBL" id="KQ983120">
    <property type="protein sequence ID" value="KYQ47244.1"/>
    <property type="molecule type" value="Genomic_DNA"/>
</dbReference>